<sequence>MKLNSKLVYWLKNNKIPIILLSYSTPSILILIIEFIGGFEGISILQFFNSILLGVIIGLAFGINVSIAYLSNDNLSKNASVICFRVIYLFLLDIFTIYLANNKSNISSTINSSLSNYYVFLTFLTILTVITLFYFFKILQVFYRSIMKRRKALFDGFEKSTEIRGDIIGFDGIIIVALIGFFGVLITVISQ</sequence>
<evidence type="ECO:0000256" key="1">
    <source>
        <dbReference type="SAM" id="Phobius"/>
    </source>
</evidence>
<reference evidence="2 3" key="1">
    <citation type="submission" date="2016-12" db="EMBL/GenBank/DDBJ databases">
        <title>The whole genome sequencing and assembly of Lactobacillus alimentarius DSM 20249T strain.</title>
        <authorList>
            <person name="Lee Y.-J."/>
            <person name="Yi H."/>
            <person name="Bahn Y.-S."/>
            <person name="Kim J.F."/>
            <person name="Lee D.-W."/>
        </authorList>
    </citation>
    <scope>NUCLEOTIDE SEQUENCE [LARGE SCALE GENOMIC DNA]</scope>
    <source>
        <strain evidence="2 3">DSM 20249</strain>
    </source>
</reference>
<feature type="transmembrane region" description="Helical" evidence="1">
    <location>
        <begin position="120"/>
        <end position="146"/>
    </location>
</feature>
<dbReference type="RefSeq" id="WP_057738999.1">
    <property type="nucleotide sequence ID" value="NZ_AZDQ01000031.1"/>
</dbReference>
<dbReference type="EMBL" id="CP018867">
    <property type="protein sequence ID" value="AUI71789.1"/>
    <property type="molecule type" value="Genomic_DNA"/>
</dbReference>
<name>A0A2K9HGZ7_9LACO</name>
<feature type="transmembrane region" description="Helical" evidence="1">
    <location>
        <begin position="51"/>
        <end position="70"/>
    </location>
</feature>
<keyword evidence="1" id="KW-1133">Transmembrane helix</keyword>
<proteinExistence type="predicted"/>
<keyword evidence="3" id="KW-1185">Reference proteome</keyword>
<organism evidence="2 3">
    <name type="scientific">Companilactobacillus alimentarius DSM 20249</name>
    <dbReference type="NCBI Taxonomy" id="1423720"/>
    <lineage>
        <taxon>Bacteria</taxon>
        <taxon>Bacillati</taxon>
        <taxon>Bacillota</taxon>
        <taxon>Bacilli</taxon>
        <taxon>Lactobacillales</taxon>
        <taxon>Lactobacillaceae</taxon>
        <taxon>Companilactobacillus</taxon>
    </lineage>
</organism>
<feature type="transmembrane region" description="Helical" evidence="1">
    <location>
        <begin position="82"/>
        <end position="100"/>
    </location>
</feature>
<feature type="transmembrane region" description="Helical" evidence="1">
    <location>
        <begin position="167"/>
        <end position="189"/>
    </location>
</feature>
<accession>A0A2K9HGZ7</accession>
<gene>
    <name evidence="2" type="ORF">LA20249_06190</name>
</gene>
<evidence type="ECO:0000313" key="2">
    <source>
        <dbReference type="EMBL" id="AUI71789.1"/>
    </source>
</evidence>
<protein>
    <submittedName>
        <fullName evidence="2">Uncharacterized protein</fullName>
    </submittedName>
</protein>
<dbReference type="AlphaFoldDB" id="A0A2K9HGZ7"/>
<dbReference type="KEGG" id="lali:LA20249_06190"/>
<keyword evidence="1" id="KW-0812">Transmembrane</keyword>
<feature type="transmembrane region" description="Helical" evidence="1">
    <location>
        <begin position="20"/>
        <end position="39"/>
    </location>
</feature>
<dbReference type="Proteomes" id="UP000234653">
    <property type="component" value="Chromosome"/>
</dbReference>
<keyword evidence="1" id="KW-0472">Membrane</keyword>
<evidence type="ECO:0000313" key="3">
    <source>
        <dbReference type="Proteomes" id="UP000234653"/>
    </source>
</evidence>